<sequence length="270" mass="30815">MVLPMLSMKKILASPQIEYRVGESGKSFAVPKAVMEFLSPKFVRTSTSGRGQLNSASITLRDIDEATFTRLVEYAYRQDYTVHGLQARPYASDQSSVSLSLYEKLERGDEWSEGASFIHDSGMDFLREFKCLYIKLDKWVHKEAIETKRVPGHYVRLDTLDAHIALWNVAHTYDIHSLKDLCKAHFRECLLFMPLNGNTVADLFTVWDSIRHGAGCAPGNEIRDIILDYFVATLPTSRHHQRFRSTLLRDEAFSRQLLDKLPNVATPTDD</sequence>
<keyword evidence="3" id="KW-1185">Reference proteome</keyword>
<evidence type="ECO:0000259" key="1">
    <source>
        <dbReference type="PROSITE" id="PS50097"/>
    </source>
</evidence>
<name>A0A010RLC6_9PEZI</name>
<feature type="domain" description="BTB" evidence="1">
    <location>
        <begin position="15"/>
        <end position="84"/>
    </location>
</feature>
<dbReference type="SUPFAM" id="SSF54695">
    <property type="entry name" value="POZ domain"/>
    <property type="match status" value="1"/>
</dbReference>
<dbReference type="KEGG" id="cfj:CFIO01_07766"/>
<dbReference type="PROSITE" id="PS50097">
    <property type="entry name" value="BTB"/>
    <property type="match status" value="1"/>
</dbReference>
<dbReference type="HOGENOM" id="CLU_1030628_0_0_1"/>
<gene>
    <name evidence="2" type="ORF">CFIO01_07766</name>
</gene>
<dbReference type="InterPro" id="IPR011333">
    <property type="entry name" value="SKP1/BTB/POZ_sf"/>
</dbReference>
<evidence type="ECO:0000313" key="3">
    <source>
        <dbReference type="Proteomes" id="UP000020467"/>
    </source>
</evidence>
<dbReference type="EMBL" id="JARH01000375">
    <property type="protein sequence ID" value="EXF81246.1"/>
    <property type="molecule type" value="Genomic_DNA"/>
</dbReference>
<protein>
    <recommendedName>
        <fullName evidence="1">BTB domain-containing protein</fullName>
    </recommendedName>
</protein>
<proteinExistence type="predicted"/>
<dbReference type="InterPro" id="IPR000210">
    <property type="entry name" value="BTB/POZ_dom"/>
</dbReference>
<dbReference type="Gene3D" id="3.30.710.10">
    <property type="entry name" value="Potassium Channel Kv1.1, Chain A"/>
    <property type="match status" value="1"/>
</dbReference>
<dbReference type="AlphaFoldDB" id="A0A010RLC6"/>
<accession>A0A010RLC6</accession>
<reference evidence="2 3" key="1">
    <citation type="submission" date="2014-02" db="EMBL/GenBank/DDBJ databases">
        <title>The genome sequence of Colletotrichum fioriniae PJ7.</title>
        <authorList>
            <person name="Baroncelli R."/>
            <person name="Thon M.R."/>
        </authorList>
    </citation>
    <scope>NUCLEOTIDE SEQUENCE [LARGE SCALE GENOMIC DNA]</scope>
    <source>
        <strain evidence="2 3">PJ7</strain>
    </source>
</reference>
<dbReference type="Proteomes" id="UP000020467">
    <property type="component" value="Unassembled WGS sequence"/>
</dbReference>
<comment type="caution">
    <text evidence="2">The sequence shown here is derived from an EMBL/GenBank/DDBJ whole genome shotgun (WGS) entry which is preliminary data.</text>
</comment>
<organism evidence="2 3">
    <name type="scientific">Colletotrichum fioriniae PJ7</name>
    <dbReference type="NCBI Taxonomy" id="1445577"/>
    <lineage>
        <taxon>Eukaryota</taxon>
        <taxon>Fungi</taxon>
        <taxon>Dikarya</taxon>
        <taxon>Ascomycota</taxon>
        <taxon>Pezizomycotina</taxon>
        <taxon>Sordariomycetes</taxon>
        <taxon>Hypocreomycetidae</taxon>
        <taxon>Glomerellales</taxon>
        <taxon>Glomerellaceae</taxon>
        <taxon>Colletotrichum</taxon>
        <taxon>Colletotrichum acutatum species complex</taxon>
    </lineage>
</organism>
<dbReference type="OrthoDB" id="9997739at2759"/>
<evidence type="ECO:0000313" key="2">
    <source>
        <dbReference type="EMBL" id="EXF81246.1"/>
    </source>
</evidence>